<comment type="caution">
    <text evidence="1">The sequence shown here is derived from an EMBL/GenBank/DDBJ whole genome shotgun (WGS) entry which is preliminary data.</text>
</comment>
<organism evidence="1 2">
    <name type="scientific">Ataeniobius toweri</name>
    <dbReference type="NCBI Taxonomy" id="208326"/>
    <lineage>
        <taxon>Eukaryota</taxon>
        <taxon>Metazoa</taxon>
        <taxon>Chordata</taxon>
        <taxon>Craniata</taxon>
        <taxon>Vertebrata</taxon>
        <taxon>Euteleostomi</taxon>
        <taxon>Actinopterygii</taxon>
        <taxon>Neopterygii</taxon>
        <taxon>Teleostei</taxon>
        <taxon>Neoteleostei</taxon>
        <taxon>Acanthomorphata</taxon>
        <taxon>Ovalentaria</taxon>
        <taxon>Atherinomorphae</taxon>
        <taxon>Cyprinodontiformes</taxon>
        <taxon>Goodeidae</taxon>
        <taxon>Ataeniobius</taxon>
    </lineage>
</organism>
<evidence type="ECO:0000313" key="1">
    <source>
        <dbReference type="EMBL" id="MED6235613.1"/>
    </source>
</evidence>
<protein>
    <submittedName>
        <fullName evidence="1">Uncharacterized protein</fullName>
    </submittedName>
</protein>
<proteinExistence type="predicted"/>
<sequence>MPFCHLLATRFSSGCCSEQSDFQRLSWNILSPRQEKQLAWIQAATIISLYQSCLLPKQEVFCLPEECNDFVHSAVVQ</sequence>
<gene>
    <name evidence="1" type="ORF">ATANTOWER_030055</name>
</gene>
<evidence type="ECO:0000313" key="2">
    <source>
        <dbReference type="Proteomes" id="UP001345963"/>
    </source>
</evidence>
<accession>A0ABU7ACP3</accession>
<name>A0ABU7ACP3_9TELE</name>
<keyword evidence="2" id="KW-1185">Reference proteome</keyword>
<reference evidence="1 2" key="1">
    <citation type="submission" date="2021-07" db="EMBL/GenBank/DDBJ databases">
        <authorList>
            <person name="Palmer J.M."/>
        </authorList>
    </citation>
    <scope>NUCLEOTIDE SEQUENCE [LARGE SCALE GENOMIC DNA]</scope>
    <source>
        <strain evidence="1 2">AT_MEX2019</strain>
        <tissue evidence="1">Muscle</tissue>
    </source>
</reference>
<dbReference type="Proteomes" id="UP001345963">
    <property type="component" value="Unassembled WGS sequence"/>
</dbReference>
<dbReference type="EMBL" id="JAHUTI010010631">
    <property type="protein sequence ID" value="MED6235613.1"/>
    <property type="molecule type" value="Genomic_DNA"/>
</dbReference>